<accession>A0A3N4HVM4</accession>
<sequence length="154" mass="17386">MYKYGWFNARGFSNMKLLRVPLTSIEEGPARSKASGLMGMISQREAFDTLRTVSSREREQSMENFEFGPGTRPVKTRLDATCGNCLSIRNVVKRLTRKRQSIIQLHSSVDSSVSEPNKLLYVKRRLNFDQCTEARGEHNCLVRLVASNSPTSPG</sequence>
<dbReference type="EMBL" id="ML119731">
    <property type="protein sequence ID" value="RPA77136.1"/>
    <property type="molecule type" value="Genomic_DNA"/>
</dbReference>
<keyword evidence="2" id="KW-1185">Reference proteome</keyword>
<evidence type="ECO:0000313" key="2">
    <source>
        <dbReference type="Proteomes" id="UP000275078"/>
    </source>
</evidence>
<evidence type="ECO:0000313" key="1">
    <source>
        <dbReference type="EMBL" id="RPA77136.1"/>
    </source>
</evidence>
<proteinExistence type="predicted"/>
<dbReference type="Proteomes" id="UP000275078">
    <property type="component" value="Unassembled WGS sequence"/>
</dbReference>
<protein>
    <submittedName>
        <fullName evidence="1">Uncharacterized protein</fullName>
    </submittedName>
</protein>
<name>A0A3N4HVM4_ASCIM</name>
<reference evidence="1 2" key="1">
    <citation type="journal article" date="2018" name="Nat. Ecol. Evol.">
        <title>Pezizomycetes genomes reveal the molecular basis of ectomycorrhizal truffle lifestyle.</title>
        <authorList>
            <person name="Murat C."/>
            <person name="Payen T."/>
            <person name="Noel B."/>
            <person name="Kuo A."/>
            <person name="Morin E."/>
            <person name="Chen J."/>
            <person name="Kohler A."/>
            <person name="Krizsan K."/>
            <person name="Balestrini R."/>
            <person name="Da Silva C."/>
            <person name="Montanini B."/>
            <person name="Hainaut M."/>
            <person name="Levati E."/>
            <person name="Barry K.W."/>
            <person name="Belfiori B."/>
            <person name="Cichocki N."/>
            <person name="Clum A."/>
            <person name="Dockter R.B."/>
            <person name="Fauchery L."/>
            <person name="Guy J."/>
            <person name="Iotti M."/>
            <person name="Le Tacon F."/>
            <person name="Lindquist E.A."/>
            <person name="Lipzen A."/>
            <person name="Malagnac F."/>
            <person name="Mello A."/>
            <person name="Molinier V."/>
            <person name="Miyauchi S."/>
            <person name="Poulain J."/>
            <person name="Riccioni C."/>
            <person name="Rubini A."/>
            <person name="Sitrit Y."/>
            <person name="Splivallo R."/>
            <person name="Traeger S."/>
            <person name="Wang M."/>
            <person name="Zifcakova L."/>
            <person name="Wipf D."/>
            <person name="Zambonelli A."/>
            <person name="Paolocci F."/>
            <person name="Nowrousian M."/>
            <person name="Ottonello S."/>
            <person name="Baldrian P."/>
            <person name="Spatafora J.W."/>
            <person name="Henrissat B."/>
            <person name="Nagy L.G."/>
            <person name="Aury J.M."/>
            <person name="Wincker P."/>
            <person name="Grigoriev I.V."/>
            <person name="Bonfante P."/>
            <person name="Martin F.M."/>
        </authorList>
    </citation>
    <scope>NUCLEOTIDE SEQUENCE [LARGE SCALE GENOMIC DNA]</scope>
    <source>
        <strain evidence="1 2">RN42</strain>
    </source>
</reference>
<gene>
    <name evidence="1" type="ORF">BJ508DRAFT_310415</name>
</gene>
<dbReference type="AlphaFoldDB" id="A0A3N4HVM4"/>
<organism evidence="1 2">
    <name type="scientific">Ascobolus immersus RN42</name>
    <dbReference type="NCBI Taxonomy" id="1160509"/>
    <lineage>
        <taxon>Eukaryota</taxon>
        <taxon>Fungi</taxon>
        <taxon>Dikarya</taxon>
        <taxon>Ascomycota</taxon>
        <taxon>Pezizomycotina</taxon>
        <taxon>Pezizomycetes</taxon>
        <taxon>Pezizales</taxon>
        <taxon>Ascobolaceae</taxon>
        <taxon>Ascobolus</taxon>
    </lineage>
</organism>